<accession>A0A813DYI0</accession>
<dbReference type="Pfam" id="PF13202">
    <property type="entry name" value="EF-hand_5"/>
    <property type="match status" value="3"/>
</dbReference>
<organism evidence="6 7">
    <name type="scientific">Polarella glacialis</name>
    <name type="common">Dinoflagellate</name>
    <dbReference type="NCBI Taxonomy" id="89957"/>
    <lineage>
        <taxon>Eukaryota</taxon>
        <taxon>Sar</taxon>
        <taxon>Alveolata</taxon>
        <taxon>Dinophyceae</taxon>
        <taxon>Suessiales</taxon>
        <taxon>Suessiaceae</taxon>
        <taxon>Polarella</taxon>
    </lineage>
</organism>
<evidence type="ECO:0000313" key="6">
    <source>
        <dbReference type="EMBL" id="CAE8591584.1"/>
    </source>
</evidence>
<keyword evidence="7" id="KW-1185">Reference proteome</keyword>
<evidence type="ECO:0000256" key="4">
    <source>
        <dbReference type="SAM" id="SignalP"/>
    </source>
</evidence>
<sequence>MVALCSKAMPVLVVITAVLVLAFANDEPVDDIGEPDEVIPTRQQISQVHGLIDSDKDGKINVVEIMNFSDSMALAEARQYCAQIFEGLQTESVTLEQFKTDIDGNTITEEQAQKRFLLADSNNDGKLDLEEMVPLFFPESNPAMLTHLAHVLLTSKDQDGNGKLTNDEFLNGWFKDDFARLDRDGSGTLDVEELETLESDRHNVERAMQDMIILADKDHDGHVTTAELDAVYEEISHRRAAQDLLAWAEHFAPSQTSEEL</sequence>
<dbReference type="Gene3D" id="1.10.238.10">
    <property type="entry name" value="EF-hand"/>
    <property type="match status" value="2"/>
</dbReference>
<dbReference type="AlphaFoldDB" id="A0A813DYI0"/>
<feature type="domain" description="EF-hand" evidence="5">
    <location>
        <begin position="107"/>
        <end position="142"/>
    </location>
</feature>
<comment type="caution">
    <text evidence="6">The sequence shown here is derived from an EMBL/GenBank/DDBJ whole genome shotgun (WGS) entry which is preliminary data.</text>
</comment>
<protein>
    <recommendedName>
        <fullName evidence="5">EF-hand domain-containing protein</fullName>
    </recommendedName>
</protein>
<dbReference type="PANTHER" id="PTHR10827">
    <property type="entry name" value="RETICULOCALBIN"/>
    <property type="match status" value="1"/>
</dbReference>
<dbReference type="SUPFAM" id="SSF47473">
    <property type="entry name" value="EF-hand"/>
    <property type="match status" value="2"/>
</dbReference>
<dbReference type="SMART" id="SM00054">
    <property type="entry name" value="EFh"/>
    <property type="match status" value="4"/>
</dbReference>
<gene>
    <name evidence="6" type="ORF">PGLA1383_LOCUS10253</name>
</gene>
<feature type="chain" id="PRO_5032406720" description="EF-hand domain-containing protein" evidence="4">
    <location>
        <begin position="25"/>
        <end position="260"/>
    </location>
</feature>
<dbReference type="InterPro" id="IPR018247">
    <property type="entry name" value="EF_Hand_1_Ca_BS"/>
</dbReference>
<dbReference type="EMBL" id="CAJNNV010005045">
    <property type="protein sequence ID" value="CAE8591584.1"/>
    <property type="molecule type" value="Genomic_DNA"/>
</dbReference>
<keyword evidence="3" id="KW-0106">Calcium</keyword>
<evidence type="ECO:0000256" key="2">
    <source>
        <dbReference type="ARBA" id="ARBA00022737"/>
    </source>
</evidence>
<keyword evidence="2" id="KW-0677">Repeat</keyword>
<dbReference type="Proteomes" id="UP000654075">
    <property type="component" value="Unassembled WGS sequence"/>
</dbReference>
<evidence type="ECO:0000259" key="5">
    <source>
        <dbReference type="PROSITE" id="PS50222"/>
    </source>
</evidence>
<dbReference type="OrthoDB" id="6223661at2759"/>
<reference evidence="6" key="1">
    <citation type="submission" date="2021-02" db="EMBL/GenBank/DDBJ databases">
        <authorList>
            <person name="Dougan E. K."/>
            <person name="Rhodes N."/>
            <person name="Thang M."/>
            <person name="Chan C."/>
        </authorList>
    </citation>
    <scope>NUCLEOTIDE SEQUENCE</scope>
</reference>
<dbReference type="InterPro" id="IPR011992">
    <property type="entry name" value="EF-hand-dom_pair"/>
</dbReference>
<evidence type="ECO:0000313" key="7">
    <source>
        <dbReference type="Proteomes" id="UP000654075"/>
    </source>
</evidence>
<dbReference type="PROSITE" id="PS00018">
    <property type="entry name" value="EF_HAND_1"/>
    <property type="match status" value="4"/>
</dbReference>
<dbReference type="PANTHER" id="PTHR10827:SF98">
    <property type="entry name" value="45 KDA CALCIUM-BINDING PROTEIN"/>
    <property type="match status" value="1"/>
</dbReference>
<keyword evidence="4" id="KW-0732">Signal</keyword>
<evidence type="ECO:0000256" key="1">
    <source>
        <dbReference type="ARBA" id="ARBA00022723"/>
    </source>
</evidence>
<name>A0A813DYI0_POLGL</name>
<feature type="signal peptide" evidence="4">
    <location>
        <begin position="1"/>
        <end position="24"/>
    </location>
</feature>
<feature type="domain" description="EF-hand" evidence="5">
    <location>
        <begin position="203"/>
        <end position="238"/>
    </location>
</feature>
<dbReference type="GO" id="GO:0005509">
    <property type="term" value="F:calcium ion binding"/>
    <property type="evidence" value="ECO:0007669"/>
    <property type="project" value="InterPro"/>
</dbReference>
<dbReference type="GO" id="GO:0005783">
    <property type="term" value="C:endoplasmic reticulum"/>
    <property type="evidence" value="ECO:0007669"/>
    <property type="project" value="TreeGrafter"/>
</dbReference>
<proteinExistence type="predicted"/>
<dbReference type="PROSITE" id="PS50222">
    <property type="entry name" value="EF_HAND_2"/>
    <property type="match status" value="2"/>
</dbReference>
<keyword evidence="1" id="KW-0479">Metal-binding</keyword>
<evidence type="ECO:0000256" key="3">
    <source>
        <dbReference type="ARBA" id="ARBA00022837"/>
    </source>
</evidence>
<dbReference type="InterPro" id="IPR002048">
    <property type="entry name" value="EF_hand_dom"/>
</dbReference>